<evidence type="ECO:0000256" key="1">
    <source>
        <dbReference type="SAM" id="MobiDB-lite"/>
    </source>
</evidence>
<keyword evidence="3" id="KW-1185">Reference proteome</keyword>
<proteinExistence type="predicted"/>
<dbReference type="Proteomes" id="UP000653454">
    <property type="component" value="Unassembled WGS sequence"/>
</dbReference>
<evidence type="ECO:0000313" key="2">
    <source>
        <dbReference type="EMBL" id="CAG9133878.1"/>
    </source>
</evidence>
<dbReference type="AlphaFoldDB" id="A0A8S4G4G4"/>
<comment type="caution">
    <text evidence="2">The sequence shown here is derived from an EMBL/GenBank/DDBJ whole genome shotgun (WGS) entry which is preliminary data.</text>
</comment>
<evidence type="ECO:0000313" key="3">
    <source>
        <dbReference type="Proteomes" id="UP000653454"/>
    </source>
</evidence>
<sequence length="73" mass="8152">MCQSPRARLLPPARDLPDLDMDESPEGSDGERQDSMPMEILRIREESHAWTQWQEVLAQCAAVSCIQGVATVV</sequence>
<protein>
    <submittedName>
        <fullName evidence="2">(diamondback moth) hypothetical protein</fullName>
    </submittedName>
</protein>
<feature type="compositionally biased region" description="Acidic residues" evidence="1">
    <location>
        <begin position="18"/>
        <end position="28"/>
    </location>
</feature>
<organism evidence="2 3">
    <name type="scientific">Plutella xylostella</name>
    <name type="common">Diamondback moth</name>
    <name type="synonym">Plutella maculipennis</name>
    <dbReference type="NCBI Taxonomy" id="51655"/>
    <lineage>
        <taxon>Eukaryota</taxon>
        <taxon>Metazoa</taxon>
        <taxon>Ecdysozoa</taxon>
        <taxon>Arthropoda</taxon>
        <taxon>Hexapoda</taxon>
        <taxon>Insecta</taxon>
        <taxon>Pterygota</taxon>
        <taxon>Neoptera</taxon>
        <taxon>Endopterygota</taxon>
        <taxon>Lepidoptera</taxon>
        <taxon>Glossata</taxon>
        <taxon>Ditrysia</taxon>
        <taxon>Yponomeutoidea</taxon>
        <taxon>Plutellidae</taxon>
        <taxon>Plutella</taxon>
    </lineage>
</organism>
<feature type="compositionally biased region" description="Low complexity" evidence="1">
    <location>
        <begin position="1"/>
        <end position="13"/>
    </location>
</feature>
<gene>
    <name evidence="2" type="ORF">PLXY2_LOCUS12154</name>
</gene>
<dbReference type="EMBL" id="CAJHNJ030000069">
    <property type="protein sequence ID" value="CAG9133878.1"/>
    <property type="molecule type" value="Genomic_DNA"/>
</dbReference>
<name>A0A8S4G4G4_PLUXY</name>
<feature type="region of interest" description="Disordered" evidence="1">
    <location>
        <begin position="1"/>
        <end position="38"/>
    </location>
</feature>
<reference evidence="2" key="1">
    <citation type="submission" date="2020-11" db="EMBL/GenBank/DDBJ databases">
        <authorList>
            <person name="Whiteford S."/>
        </authorList>
    </citation>
    <scope>NUCLEOTIDE SEQUENCE</scope>
</reference>
<accession>A0A8S4G4G4</accession>